<comment type="caution">
    <text evidence="2">The sequence shown here is derived from an EMBL/GenBank/DDBJ whole genome shotgun (WGS) entry which is preliminary data.</text>
</comment>
<evidence type="ECO:0000313" key="2">
    <source>
        <dbReference type="EMBL" id="GFC87277.1"/>
    </source>
</evidence>
<organism evidence="2">
    <name type="scientific">Tanacetum cinerariifolium</name>
    <name type="common">Dalmatian daisy</name>
    <name type="synonym">Chrysanthemum cinerariifolium</name>
    <dbReference type="NCBI Taxonomy" id="118510"/>
    <lineage>
        <taxon>Eukaryota</taxon>
        <taxon>Viridiplantae</taxon>
        <taxon>Streptophyta</taxon>
        <taxon>Embryophyta</taxon>
        <taxon>Tracheophyta</taxon>
        <taxon>Spermatophyta</taxon>
        <taxon>Magnoliopsida</taxon>
        <taxon>eudicotyledons</taxon>
        <taxon>Gunneridae</taxon>
        <taxon>Pentapetalae</taxon>
        <taxon>asterids</taxon>
        <taxon>campanulids</taxon>
        <taxon>Asterales</taxon>
        <taxon>Asteraceae</taxon>
        <taxon>Asteroideae</taxon>
        <taxon>Anthemideae</taxon>
        <taxon>Anthemidinae</taxon>
        <taxon>Tanacetum</taxon>
    </lineage>
</organism>
<feature type="compositionally biased region" description="Polar residues" evidence="1">
    <location>
        <begin position="124"/>
        <end position="134"/>
    </location>
</feature>
<evidence type="ECO:0000256" key="1">
    <source>
        <dbReference type="SAM" id="MobiDB-lite"/>
    </source>
</evidence>
<protein>
    <submittedName>
        <fullName evidence="2">Uncharacterized protein</fullName>
    </submittedName>
</protein>
<reference evidence="2" key="1">
    <citation type="journal article" date="2019" name="Sci. Rep.">
        <title>Draft genome of Tanacetum cinerariifolium, the natural source of mosquito coil.</title>
        <authorList>
            <person name="Yamashiro T."/>
            <person name="Shiraishi A."/>
            <person name="Satake H."/>
            <person name="Nakayama K."/>
        </authorList>
    </citation>
    <scope>NUCLEOTIDE SEQUENCE</scope>
</reference>
<name>A0A699RQ67_TANCI</name>
<feature type="region of interest" description="Disordered" evidence="1">
    <location>
        <begin position="102"/>
        <end position="134"/>
    </location>
</feature>
<dbReference type="InterPro" id="IPR036520">
    <property type="entry name" value="UPF0759_sf"/>
</dbReference>
<dbReference type="AlphaFoldDB" id="A0A699RQ67"/>
<feature type="non-terminal residue" evidence="2">
    <location>
        <position position="1"/>
    </location>
</feature>
<proteinExistence type="predicted"/>
<accession>A0A699RQ67</accession>
<dbReference type="SUPFAM" id="SSF117396">
    <property type="entry name" value="TM1631-like"/>
    <property type="match status" value="1"/>
</dbReference>
<sequence length="134" mass="15315">IQALEGRSLAVEVRNMAFFNKGEEERMLNRLLLDRGVERRTPYVFLHTPDNIQAPDLARRFHRQLMTLLPGLPELPELDRRRRNVKQQFSLQLSARGGLRVVRRSRTATGGAGGVRGEGRTDRSSGQLRLSQRL</sequence>
<dbReference type="EMBL" id="BKCJ011109470">
    <property type="protein sequence ID" value="GFC87277.1"/>
    <property type="molecule type" value="Genomic_DNA"/>
</dbReference>
<gene>
    <name evidence="2" type="ORF">Tci_859247</name>
</gene>